<evidence type="ECO:0000256" key="1">
    <source>
        <dbReference type="SAM" id="Phobius"/>
    </source>
</evidence>
<dbReference type="PATRIC" id="fig|545697.3.peg.2290"/>
<dbReference type="AlphaFoldDB" id="L1QDT0"/>
<gene>
    <name evidence="2" type="ORF">HMPREF0216_02329</name>
</gene>
<keyword evidence="1" id="KW-0472">Membrane</keyword>
<reference evidence="2 3" key="1">
    <citation type="submission" date="2012-05" db="EMBL/GenBank/DDBJ databases">
        <authorList>
            <person name="Weinstock G."/>
            <person name="Sodergren E."/>
            <person name="Lobos E.A."/>
            <person name="Fulton L."/>
            <person name="Fulton R."/>
            <person name="Courtney L."/>
            <person name="Fronick C."/>
            <person name="O'Laughlin M."/>
            <person name="Godfrey J."/>
            <person name="Wilson R.M."/>
            <person name="Miner T."/>
            <person name="Farmer C."/>
            <person name="Delehaunty K."/>
            <person name="Cordes M."/>
            <person name="Minx P."/>
            <person name="Tomlinson C."/>
            <person name="Chen J."/>
            <person name="Wollam A."/>
            <person name="Pepin K.H."/>
            <person name="Bhonagiri V."/>
            <person name="Zhang X."/>
            <person name="Suruliraj S."/>
            <person name="Warren W."/>
            <person name="Mitreva M."/>
            <person name="Mardis E.R."/>
            <person name="Wilson R.K."/>
        </authorList>
    </citation>
    <scope>NUCLEOTIDE SEQUENCE [LARGE SCALE GENOMIC DNA]</scope>
    <source>
        <strain evidence="2 3">DSM 1785</strain>
    </source>
</reference>
<dbReference type="Gene3D" id="2.60.40.680">
    <property type="match status" value="1"/>
</dbReference>
<dbReference type="eggNOG" id="ENOG5030GP3">
    <property type="taxonomic scope" value="Bacteria"/>
</dbReference>
<dbReference type="InterPro" id="IPR008965">
    <property type="entry name" value="CBM2/CBM3_carb-bd_dom_sf"/>
</dbReference>
<dbReference type="SUPFAM" id="SSF49384">
    <property type="entry name" value="Carbohydrate-binding domain"/>
    <property type="match status" value="1"/>
</dbReference>
<protein>
    <recommendedName>
        <fullName evidence="4">Cohesin domain-containing protein</fullName>
    </recommendedName>
</protein>
<dbReference type="EMBL" id="AMEZ01000064">
    <property type="protein sequence ID" value="EKY25747.1"/>
    <property type="molecule type" value="Genomic_DNA"/>
</dbReference>
<dbReference type="STRING" id="545697.HMPREF0216_02329"/>
<keyword evidence="1" id="KW-1133">Transmembrane helix</keyword>
<comment type="caution">
    <text evidence="2">The sequence shown here is derived from an EMBL/GenBank/DDBJ whole genome shotgun (WGS) entry which is preliminary data.</text>
</comment>
<keyword evidence="1" id="KW-0812">Transmembrane</keyword>
<name>L1QDT0_9CLOT</name>
<organism evidence="2 3">
    <name type="scientific">Clostridium celatum DSM 1785</name>
    <dbReference type="NCBI Taxonomy" id="545697"/>
    <lineage>
        <taxon>Bacteria</taxon>
        <taxon>Bacillati</taxon>
        <taxon>Bacillota</taxon>
        <taxon>Clostridia</taxon>
        <taxon>Eubacteriales</taxon>
        <taxon>Clostridiaceae</taxon>
        <taxon>Clostridium</taxon>
    </lineage>
</organism>
<sequence>MDKFMRIKESKKLWIGGGILLLILGICIVIFNNTKAPTLTLKVPNEKISVTNKDEIIIPAVLSSLPDNEYPAASVSIKFNNNKLEFVGINIGTMETYNDYDPERDGVPSYKIPQWTFNKDVANKDGVIKAMYLDTTAGKNAYVKSGFEVDKKDIPFQLVFKLKDSVIPSDKLIIEIEEAVFATVNGDSDKTTLSTKDNYGKLNVKDGVIKITS</sequence>
<dbReference type="GO" id="GO:0030246">
    <property type="term" value="F:carbohydrate binding"/>
    <property type="evidence" value="ECO:0007669"/>
    <property type="project" value="InterPro"/>
</dbReference>
<proteinExistence type="predicted"/>
<dbReference type="Proteomes" id="UP000010420">
    <property type="component" value="Unassembled WGS sequence"/>
</dbReference>
<accession>L1QDT0</accession>
<evidence type="ECO:0008006" key="4">
    <source>
        <dbReference type="Google" id="ProtNLM"/>
    </source>
</evidence>
<evidence type="ECO:0000313" key="3">
    <source>
        <dbReference type="Proteomes" id="UP000010420"/>
    </source>
</evidence>
<keyword evidence="3" id="KW-1185">Reference proteome</keyword>
<evidence type="ECO:0000313" key="2">
    <source>
        <dbReference type="EMBL" id="EKY25747.1"/>
    </source>
</evidence>
<feature type="transmembrane region" description="Helical" evidence="1">
    <location>
        <begin position="12"/>
        <end position="31"/>
    </location>
</feature>
<dbReference type="HOGENOM" id="CLU_1292545_0_0_9"/>